<evidence type="ECO:0000313" key="1">
    <source>
        <dbReference type="EMBL" id="WHZ56046.1"/>
    </source>
</evidence>
<keyword evidence="2" id="KW-1185">Reference proteome</keyword>
<gene>
    <name evidence="1" type="ORF">QLQ22_15155</name>
</gene>
<reference evidence="2" key="1">
    <citation type="journal article" date="2025" name="Aquaculture">
        <title>Assessment of the bioflocculant production and safety properties of Metabacillus hrfriensis sp. nov. based on phenotypic and whole-genome sequencing analysis.</title>
        <authorList>
            <person name="Zhang R."/>
            <person name="Zhao Z."/>
            <person name="Luo L."/>
            <person name="Wang S."/>
            <person name="Guo K."/>
            <person name="Xu W."/>
        </authorList>
    </citation>
    <scope>NUCLEOTIDE SEQUENCE [LARGE SCALE GENOMIC DNA]</scope>
    <source>
        <strain evidence="2">CT-WN-B3</strain>
    </source>
</reference>
<dbReference type="EMBL" id="CP126116">
    <property type="protein sequence ID" value="WHZ56046.1"/>
    <property type="molecule type" value="Genomic_DNA"/>
</dbReference>
<name>A0ACD4R6E8_9BACI</name>
<protein>
    <submittedName>
        <fullName evidence="1">ABC transporter substrate-binding protein</fullName>
    </submittedName>
</protein>
<proteinExistence type="predicted"/>
<organism evidence="1 2">
    <name type="scientific">Metabacillus hrfriensis</name>
    <dbReference type="NCBI Taxonomy" id="3048891"/>
    <lineage>
        <taxon>Bacteria</taxon>
        <taxon>Bacillati</taxon>
        <taxon>Bacillota</taxon>
        <taxon>Bacilli</taxon>
        <taxon>Bacillales</taxon>
        <taxon>Bacillaceae</taxon>
        <taxon>Metabacillus</taxon>
    </lineage>
</organism>
<dbReference type="Proteomes" id="UP001226091">
    <property type="component" value="Chromosome"/>
</dbReference>
<accession>A0ACD4R6E8</accession>
<sequence>MKTAKTSKMFIAFIVILSLLLSACSSDATGGKSEKNSEGKVVIDFWTFWGSEIRRPVIEKIIEDFNNSQDDIEVKHTYLPFGDIWTKNLASIAAGKPADIIINDINQVAHRAKNNQTTNLAEYIEKDPEVKDRFFPELYNASLYKGDPYALPFNTDTRMLFYNKDMFKEAGLDPNKPPATWEELQEYGKKLDVKNGNKYDRIGYLPNYKMGAEVWMVNADGKSYWDYEKSKTIINDKSNIEALKWFKDYYDYYGSDVINSFQAEFGEETADPFIGGKLAMTTEQTNFYTKIRDYGENINFGIAPLPEKEPGNGQTSWGGGFVAEIPKGAKHPDEAWEFLKYLTDVQAQEHWAVKGFDNVANIEASEKAAQNPEFSEDGKMVYEASVKNLEQTIITPVPLEAPDYTNLINPELEKVLLGEKTPEEGLDDAQKAVEQFVKNNN</sequence>
<evidence type="ECO:0000313" key="2">
    <source>
        <dbReference type="Proteomes" id="UP001226091"/>
    </source>
</evidence>